<dbReference type="Proteomes" id="UP001162734">
    <property type="component" value="Chromosome"/>
</dbReference>
<protein>
    <recommendedName>
        <fullName evidence="4">DegT/DnrJ/EryC1/StrS aminotransferase</fullName>
    </recommendedName>
</protein>
<dbReference type="SUPFAM" id="SSF53383">
    <property type="entry name" value="PLP-dependent transferases"/>
    <property type="match status" value="1"/>
</dbReference>
<evidence type="ECO:0008006" key="4">
    <source>
        <dbReference type="Google" id="ProtNLM"/>
    </source>
</evidence>
<comment type="similarity">
    <text evidence="1">Belongs to the DegT/DnrJ/EryC1 family.</text>
</comment>
<dbReference type="Pfam" id="PF01041">
    <property type="entry name" value="DegT_DnrJ_EryC1"/>
    <property type="match status" value="2"/>
</dbReference>
<accession>A0ABN6N4T6</accession>
<evidence type="ECO:0000256" key="1">
    <source>
        <dbReference type="RuleBase" id="RU004508"/>
    </source>
</evidence>
<dbReference type="InterPro" id="IPR015421">
    <property type="entry name" value="PyrdxlP-dep_Trfase_major"/>
</dbReference>
<dbReference type="Gene3D" id="3.90.1150.10">
    <property type="entry name" value="Aspartate Aminotransferase, domain 1"/>
    <property type="match status" value="1"/>
</dbReference>
<dbReference type="InterPro" id="IPR000653">
    <property type="entry name" value="DegT/StrS_aminotransferase"/>
</dbReference>
<gene>
    <name evidence="2" type="ORF">AMPC_13050</name>
</gene>
<dbReference type="PANTHER" id="PTHR30244:SF42">
    <property type="entry name" value="UDP-2-ACETAMIDO-2-DEOXY-3-OXO-D-GLUCURONATE AMINOTRANSFERASE"/>
    <property type="match status" value="1"/>
</dbReference>
<dbReference type="InterPro" id="IPR015424">
    <property type="entry name" value="PyrdxlP-dep_Trfase"/>
</dbReference>
<dbReference type="EMBL" id="AP025592">
    <property type="protein sequence ID" value="BDG08192.1"/>
    <property type="molecule type" value="Genomic_DNA"/>
</dbReference>
<proteinExistence type="inferred from homology"/>
<dbReference type="PANTHER" id="PTHR30244">
    <property type="entry name" value="TRANSAMINASE"/>
    <property type="match status" value="1"/>
</dbReference>
<reference evidence="3" key="1">
    <citation type="journal article" date="2022" name="Int. J. Syst. Evol. Microbiol.">
        <title>Anaeromyxobacter oryzae sp. nov., Anaeromyxobacter diazotrophicus sp. nov. and Anaeromyxobacter paludicola sp. nov., isolated from paddy soils.</title>
        <authorList>
            <person name="Itoh H."/>
            <person name="Xu Z."/>
            <person name="Mise K."/>
            <person name="Masuda Y."/>
            <person name="Ushijima N."/>
            <person name="Hayakawa C."/>
            <person name="Shiratori Y."/>
            <person name="Senoo K."/>
        </authorList>
    </citation>
    <scope>NUCLEOTIDE SEQUENCE [LARGE SCALE GENOMIC DNA]</scope>
    <source>
        <strain evidence="3">Red630</strain>
    </source>
</reference>
<evidence type="ECO:0000313" key="3">
    <source>
        <dbReference type="Proteomes" id="UP001162734"/>
    </source>
</evidence>
<organism evidence="2 3">
    <name type="scientific">Anaeromyxobacter paludicola</name>
    <dbReference type="NCBI Taxonomy" id="2918171"/>
    <lineage>
        <taxon>Bacteria</taxon>
        <taxon>Pseudomonadati</taxon>
        <taxon>Myxococcota</taxon>
        <taxon>Myxococcia</taxon>
        <taxon>Myxococcales</taxon>
        <taxon>Cystobacterineae</taxon>
        <taxon>Anaeromyxobacteraceae</taxon>
        <taxon>Anaeromyxobacter</taxon>
    </lineage>
</organism>
<sequence>MVAMTVAEPLAGPAAAPPRSAAWRAGRRWLPCLPTLWPEMLVPRRRPEAPPFPFSAGRARPYYFARNAVFHGARLLGLAGAEVLVPAYHHGVEVEALEAAGCQPAFVRVNARMELDLEDLEARVGPRTRALYVIHYAGFPQPMREIREIARRAGLPVVEDCALALYSCDGPVPLGLLGDLGVFCLYKTIPVPNGGLLVVNGELAGEPPPVLPAPLASTASHAGGAMLANAAFRLGDAGQALRQGGRRLARAVRGAARVEHVSTGTMHFDPGAVDLGMSRLSAAIAANLDHREIVAARRRNYRLAQARLETLSPPVHPELPPGVCPLFYPFLCDDKDRLKRRLAARGVETVDFWRTGHPACPAERFPEVAMLRRRVLELPIHQDLSPEDVAYLCDAVEESLA</sequence>
<dbReference type="Gene3D" id="3.40.640.10">
    <property type="entry name" value="Type I PLP-dependent aspartate aminotransferase-like (Major domain)"/>
    <property type="match status" value="1"/>
</dbReference>
<keyword evidence="3" id="KW-1185">Reference proteome</keyword>
<evidence type="ECO:0000313" key="2">
    <source>
        <dbReference type="EMBL" id="BDG08192.1"/>
    </source>
</evidence>
<dbReference type="InterPro" id="IPR015422">
    <property type="entry name" value="PyrdxlP-dep_Trfase_small"/>
</dbReference>
<keyword evidence="1" id="KW-0663">Pyridoxal phosphate</keyword>
<name>A0ABN6N4T6_9BACT</name>